<dbReference type="SMART" id="SM00563">
    <property type="entry name" value="PlsC"/>
    <property type="match status" value="1"/>
</dbReference>
<dbReference type="InterPro" id="IPR002123">
    <property type="entry name" value="Plipid/glycerol_acylTrfase"/>
</dbReference>
<accession>A0ABT1X8H9</accession>
<protein>
    <submittedName>
        <fullName evidence="6">1-acyl-sn-glycerol-3-phosphate acyltransferase</fullName>
    </submittedName>
</protein>
<keyword evidence="4" id="KW-0812">Transmembrane</keyword>
<comment type="pathway">
    <text evidence="1">Lipid metabolism.</text>
</comment>
<evidence type="ECO:0000259" key="5">
    <source>
        <dbReference type="SMART" id="SM00563"/>
    </source>
</evidence>
<name>A0ABT1X8H9_9PROT</name>
<feature type="transmembrane region" description="Helical" evidence="4">
    <location>
        <begin position="30"/>
        <end position="57"/>
    </location>
</feature>
<keyword evidence="4" id="KW-1133">Transmembrane helix</keyword>
<dbReference type="CDD" id="cd07989">
    <property type="entry name" value="LPLAT_AGPAT-like"/>
    <property type="match status" value="1"/>
</dbReference>
<evidence type="ECO:0000313" key="7">
    <source>
        <dbReference type="Proteomes" id="UP001524642"/>
    </source>
</evidence>
<proteinExistence type="predicted"/>
<dbReference type="SUPFAM" id="SSF69593">
    <property type="entry name" value="Glycerol-3-phosphate (1)-acyltransferase"/>
    <property type="match status" value="1"/>
</dbReference>
<evidence type="ECO:0000256" key="3">
    <source>
        <dbReference type="ARBA" id="ARBA00023315"/>
    </source>
</evidence>
<evidence type="ECO:0000313" key="6">
    <source>
        <dbReference type="EMBL" id="MCR0984009.1"/>
    </source>
</evidence>
<dbReference type="PANTHER" id="PTHR10434:SF66">
    <property type="entry name" value="PHOSPHOLIPID_GLYCEROL ACYLTRANSFERASE DOMAIN-CONTAINING PROTEIN"/>
    <property type="match status" value="1"/>
</dbReference>
<sequence>MPPPHPAAPAADPLPPLPPPDRPRRLRDVLAFWGVLAAFGILYLGWGVVALGLWAVLPAGQGAAFGRRAIGRGFRILLRLIERADLARFDLAALDGLRDARGLVLVPNHLSMIDVMLVVSRVPDTVCIMKAGLERNPLLGGGRLAGYIPNSGGLSVIRRATEALRAGVNLLVFPEGTRSPDGRVGPFHPGFALMARRAGAAVQPVVIESNTRYLGKGWPIWRRPAFPLRYRVRLGERVVVAGGAEAFAEGLRRQIAAELGTTPR</sequence>
<evidence type="ECO:0000256" key="4">
    <source>
        <dbReference type="SAM" id="Phobius"/>
    </source>
</evidence>
<dbReference type="GO" id="GO:0016746">
    <property type="term" value="F:acyltransferase activity"/>
    <property type="evidence" value="ECO:0007669"/>
    <property type="project" value="UniProtKB-KW"/>
</dbReference>
<reference evidence="6 7" key="1">
    <citation type="submission" date="2022-06" db="EMBL/GenBank/DDBJ databases">
        <title>Roseomonas CN29.</title>
        <authorList>
            <person name="Cheng Y."/>
            <person name="He X."/>
        </authorList>
    </citation>
    <scope>NUCLEOTIDE SEQUENCE [LARGE SCALE GENOMIC DNA]</scope>
    <source>
        <strain evidence="6 7">CN29</strain>
    </source>
</reference>
<dbReference type="EMBL" id="JANJOU010000017">
    <property type="protein sequence ID" value="MCR0984009.1"/>
    <property type="molecule type" value="Genomic_DNA"/>
</dbReference>
<dbReference type="Proteomes" id="UP001524642">
    <property type="component" value="Unassembled WGS sequence"/>
</dbReference>
<evidence type="ECO:0000256" key="2">
    <source>
        <dbReference type="ARBA" id="ARBA00022679"/>
    </source>
</evidence>
<organism evidence="6 7">
    <name type="scientific">Roseomonas populi</name>
    <dbReference type="NCBI Taxonomy" id="3121582"/>
    <lineage>
        <taxon>Bacteria</taxon>
        <taxon>Pseudomonadati</taxon>
        <taxon>Pseudomonadota</taxon>
        <taxon>Alphaproteobacteria</taxon>
        <taxon>Acetobacterales</taxon>
        <taxon>Roseomonadaceae</taxon>
        <taxon>Roseomonas</taxon>
    </lineage>
</organism>
<dbReference type="PANTHER" id="PTHR10434">
    <property type="entry name" value="1-ACYL-SN-GLYCEROL-3-PHOSPHATE ACYLTRANSFERASE"/>
    <property type="match status" value="1"/>
</dbReference>
<evidence type="ECO:0000256" key="1">
    <source>
        <dbReference type="ARBA" id="ARBA00005189"/>
    </source>
</evidence>
<keyword evidence="2" id="KW-0808">Transferase</keyword>
<gene>
    <name evidence="6" type="ORF">NRP21_18295</name>
</gene>
<feature type="domain" description="Phospholipid/glycerol acyltransferase" evidence="5">
    <location>
        <begin position="103"/>
        <end position="210"/>
    </location>
</feature>
<keyword evidence="3 6" id="KW-0012">Acyltransferase</keyword>
<keyword evidence="4" id="KW-0472">Membrane</keyword>
<dbReference type="RefSeq" id="WP_257717667.1">
    <property type="nucleotide sequence ID" value="NZ_JANJOU010000017.1"/>
</dbReference>
<comment type="caution">
    <text evidence="6">The sequence shown here is derived from an EMBL/GenBank/DDBJ whole genome shotgun (WGS) entry which is preliminary data.</text>
</comment>
<keyword evidence="7" id="KW-1185">Reference proteome</keyword>
<dbReference type="Pfam" id="PF01553">
    <property type="entry name" value="Acyltransferase"/>
    <property type="match status" value="1"/>
</dbReference>